<dbReference type="STRING" id="135651.G0PJQ1"/>
<dbReference type="Proteomes" id="UP000008068">
    <property type="component" value="Unassembled WGS sequence"/>
</dbReference>
<reference evidence="15" key="1">
    <citation type="submission" date="2011-07" db="EMBL/GenBank/DDBJ databases">
        <authorList>
            <consortium name="Caenorhabditis brenneri Sequencing and Analysis Consortium"/>
            <person name="Wilson R.K."/>
        </authorList>
    </citation>
    <scope>NUCLEOTIDE SEQUENCE [LARGE SCALE GENOMIC DNA]</scope>
    <source>
        <strain evidence="15">PB2801</strain>
    </source>
</reference>
<keyword evidence="7 12" id="KW-1133">Transmembrane helix</keyword>
<gene>
    <name evidence="14" type="ORF">CAEBREN_32232</name>
</gene>
<comment type="subcellular location">
    <subcellularLocation>
        <location evidence="2">Membrane</location>
        <topology evidence="2">Multi-pass membrane protein</topology>
    </subcellularLocation>
</comment>
<feature type="transmembrane region" description="Helical" evidence="12">
    <location>
        <begin position="362"/>
        <end position="384"/>
    </location>
</feature>
<evidence type="ECO:0000256" key="5">
    <source>
        <dbReference type="ARBA" id="ARBA00022723"/>
    </source>
</evidence>
<dbReference type="GO" id="GO:0016020">
    <property type="term" value="C:membrane"/>
    <property type="evidence" value="ECO:0007669"/>
    <property type="project" value="UniProtKB-SubCell"/>
</dbReference>
<evidence type="ECO:0000256" key="12">
    <source>
        <dbReference type="SAM" id="Phobius"/>
    </source>
</evidence>
<dbReference type="GO" id="GO:0006506">
    <property type="term" value="P:GPI anchor biosynthetic process"/>
    <property type="evidence" value="ECO:0007669"/>
    <property type="project" value="InterPro"/>
</dbReference>
<keyword evidence="6" id="KW-0378">Hydrolase</keyword>
<evidence type="ECO:0000256" key="7">
    <source>
        <dbReference type="ARBA" id="ARBA00022989"/>
    </source>
</evidence>
<dbReference type="InterPro" id="IPR004843">
    <property type="entry name" value="Calcineurin-like_PHP"/>
</dbReference>
<dbReference type="OrthoDB" id="9984693at2759"/>
<evidence type="ECO:0000256" key="2">
    <source>
        <dbReference type="ARBA" id="ARBA00004141"/>
    </source>
</evidence>
<evidence type="ECO:0000256" key="10">
    <source>
        <dbReference type="ARBA" id="ARBA00074873"/>
    </source>
</evidence>
<evidence type="ECO:0000313" key="14">
    <source>
        <dbReference type="EMBL" id="EGT60112.1"/>
    </source>
</evidence>
<dbReference type="InterPro" id="IPR033308">
    <property type="entry name" value="PGAP5/Cdc1/Ted1"/>
</dbReference>
<dbReference type="GO" id="GO:0016787">
    <property type="term" value="F:hydrolase activity"/>
    <property type="evidence" value="ECO:0007669"/>
    <property type="project" value="UniProtKB-KW"/>
</dbReference>
<name>G0PJQ1_CAEBE</name>
<dbReference type="PANTHER" id="PTHR13315">
    <property type="entry name" value="METALLO PHOSPHOESTERASE RELATED"/>
    <property type="match status" value="1"/>
</dbReference>
<evidence type="ECO:0000313" key="15">
    <source>
        <dbReference type="Proteomes" id="UP000008068"/>
    </source>
</evidence>
<accession>G0PJQ1</accession>
<feature type="compositionally biased region" description="Polar residues" evidence="11">
    <location>
        <begin position="470"/>
        <end position="483"/>
    </location>
</feature>
<dbReference type="Gene3D" id="3.60.21.10">
    <property type="match status" value="1"/>
</dbReference>
<evidence type="ECO:0000256" key="11">
    <source>
        <dbReference type="SAM" id="MobiDB-lite"/>
    </source>
</evidence>
<evidence type="ECO:0000256" key="1">
    <source>
        <dbReference type="ARBA" id="ARBA00001936"/>
    </source>
</evidence>
<dbReference type="EMBL" id="GL380736">
    <property type="protein sequence ID" value="EGT60112.1"/>
    <property type="molecule type" value="Genomic_DNA"/>
</dbReference>
<keyword evidence="9" id="KW-0464">Manganese</keyword>
<dbReference type="AlphaFoldDB" id="G0PJQ1"/>
<sequence length="483" mass="55921">MQWLKVFGPPLILTTILILYNEYYIFYNAFSECSWPCKHGRCSESVLKAFMISDTHLLGRRNGHWLDKLKREWQMYQSFWISTWVHNPDVVFFLGDLMDEGKWAEKSLFINYADRFRQLFKLDQKVVTLAGNHDIGFHYAVMPDTLEMFREEFKRGLVDEIKIKGQRFVLINSMALHGDGCRLCHEAEVQLEKIKRKRLADRPIILQHFPLYRKSDAECEKVDEYHEIDSAEIYREQWDTLSNDSSWRLINTLNPKAVFGGHTHKMCKKMWKKTKTTDYFYEFTVNSFSWRNGDTPSILLVIVDGEDVLVSSCRLPSESAQIAFYAVGGTIIVILTIILAVLKRMEDIVTPDPLTWNAETIAICSVIVLVMVVNIVALVFTIFWCLRTKEDGIEAGNGVAVNQFVEPNIRMKLKMPKVRGDAVCDSNQEVFELRVPRNGNQFNACHEQTVIVARNKRRRTYSVPLESRPRTQSTGSHQLVTAI</sequence>
<dbReference type="HOGENOM" id="CLU_047168_2_0_1"/>
<dbReference type="GO" id="GO:0046872">
    <property type="term" value="F:metal ion binding"/>
    <property type="evidence" value="ECO:0007669"/>
    <property type="project" value="UniProtKB-KW"/>
</dbReference>
<comment type="similarity">
    <text evidence="3">Belongs to the metallophosphoesterase superfamily. MPPE1 family.</text>
</comment>
<feature type="region of interest" description="Disordered" evidence="11">
    <location>
        <begin position="463"/>
        <end position="483"/>
    </location>
</feature>
<dbReference type="Pfam" id="PF00149">
    <property type="entry name" value="Metallophos"/>
    <property type="match status" value="1"/>
</dbReference>
<evidence type="ECO:0000256" key="8">
    <source>
        <dbReference type="ARBA" id="ARBA00023136"/>
    </source>
</evidence>
<evidence type="ECO:0000256" key="3">
    <source>
        <dbReference type="ARBA" id="ARBA00008895"/>
    </source>
</evidence>
<evidence type="ECO:0000256" key="6">
    <source>
        <dbReference type="ARBA" id="ARBA00022801"/>
    </source>
</evidence>
<dbReference type="eggNOG" id="KOG3662">
    <property type="taxonomic scope" value="Eukaryota"/>
</dbReference>
<evidence type="ECO:0000256" key="4">
    <source>
        <dbReference type="ARBA" id="ARBA00022692"/>
    </source>
</evidence>
<dbReference type="FunCoup" id="G0PJQ1">
    <property type="interactions" value="1682"/>
</dbReference>
<feature type="domain" description="Calcineurin-like phosphoesterase" evidence="13">
    <location>
        <begin position="51"/>
        <end position="265"/>
    </location>
</feature>
<protein>
    <recommendedName>
        <fullName evidence="10">Metallophosphoesterase 1 homolog</fullName>
    </recommendedName>
</protein>
<keyword evidence="5" id="KW-0479">Metal-binding</keyword>
<keyword evidence="15" id="KW-1185">Reference proteome</keyword>
<keyword evidence="8 12" id="KW-0472">Membrane</keyword>
<dbReference type="FunFam" id="3.60.21.10:FF:000081">
    <property type="entry name" value="Metallophosphoesterase 1 homolog"/>
    <property type="match status" value="1"/>
</dbReference>
<organism evidence="15">
    <name type="scientific">Caenorhabditis brenneri</name>
    <name type="common">Nematode worm</name>
    <dbReference type="NCBI Taxonomy" id="135651"/>
    <lineage>
        <taxon>Eukaryota</taxon>
        <taxon>Metazoa</taxon>
        <taxon>Ecdysozoa</taxon>
        <taxon>Nematoda</taxon>
        <taxon>Chromadorea</taxon>
        <taxon>Rhabditida</taxon>
        <taxon>Rhabditina</taxon>
        <taxon>Rhabditomorpha</taxon>
        <taxon>Rhabditoidea</taxon>
        <taxon>Rhabditidae</taxon>
        <taxon>Peloderinae</taxon>
        <taxon>Caenorhabditis</taxon>
    </lineage>
</organism>
<evidence type="ECO:0000256" key="9">
    <source>
        <dbReference type="ARBA" id="ARBA00023211"/>
    </source>
</evidence>
<comment type="cofactor">
    <cofactor evidence="1">
        <name>Mn(2+)</name>
        <dbReference type="ChEBI" id="CHEBI:29035"/>
    </cofactor>
</comment>
<dbReference type="PANTHER" id="PTHR13315:SF0">
    <property type="entry name" value="METALLOPHOSPHOESTERASE 1"/>
    <property type="match status" value="1"/>
</dbReference>
<dbReference type="InParanoid" id="G0PJQ1"/>
<dbReference type="SUPFAM" id="SSF56300">
    <property type="entry name" value="Metallo-dependent phosphatases"/>
    <property type="match status" value="1"/>
</dbReference>
<evidence type="ECO:0000259" key="13">
    <source>
        <dbReference type="Pfam" id="PF00149"/>
    </source>
</evidence>
<keyword evidence="4 12" id="KW-0812">Transmembrane</keyword>
<proteinExistence type="inferred from homology"/>
<feature type="transmembrane region" description="Helical" evidence="12">
    <location>
        <begin position="322"/>
        <end position="342"/>
    </location>
</feature>
<dbReference type="InterPro" id="IPR029052">
    <property type="entry name" value="Metallo-depent_PP-like"/>
</dbReference>